<evidence type="ECO:0000256" key="8">
    <source>
        <dbReference type="ARBA" id="ARBA00023136"/>
    </source>
</evidence>
<feature type="transmembrane region" description="Helical" evidence="9">
    <location>
        <begin position="273"/>
        <end position="294"/>
    </location>
</feature>
<feature type="transmembrane region" description="Helical" evidence="9">
    <location>
        <begin position="133"/>
        <end position="152"/>
    </location>
</feature>
<dbReference type="InterPro" id="IPR001204">
    <property type="entry name" value="Phos_transporter"/>
</dbReference>
<feature type="transmembrane region" description="Helical" evidence="9">
    <location>
        <begin position="339"/>
        <end position="356"/>
    </location>
</feature>
<dbReference type="OrthoDB" id="204341at2157"/>
<evidence type="ECO:0000256" key="5">
    <source>
        <dbReference type="ARBA" id="ARBA00022592"/>
    </source>
</evidence>
<feature type="transmembrane region" description="Helical" evidence="9">
    <location>
        <begin position="314"/>
        <end position="333"/>
    </location>
</feature>
<name>A0A7D5P8R9_9EURY</name>
<comment type="similarity">
    <text evidence="3 9">Belongs to the inorganic phosphate transporter (PiT) (TC 2.A.20) family.</text>
</comment>
<evidence type="ECO:0000256" key="9">
    <source>
        <dbReference type="RuleBase" id="RU363058"/>
    </source>
</evidence>
<evidence type="ECO:0000313" key="10">
    <source>
        <dbReference type="EMBL" id="QLH77120.1"/>
    </source>
</evidence>
<dbReference type="GO" id="GO:0035435">
    <property type="term" value="P:phosphate ion transmembrane transport"/>
    <property type="evidence" value="ECO:0007669"/>
    <property type="project" value="TreeGrafter"/>
</dbReference>
<dbReference type="EMBL" id="CP058910">
    <property type="protein sequence ID" value="QLH77120.1"/>
    <property type="molecule type" value="Genomic_DNA"/>
</dbReference>
<dbReference type="GeneID" id="56077666"/>
<feature type="transmembrane region" description="Helical" evidence="9">
    <location>
        <begin position="80"/>
        <end position="102"/>
    </location>
</feature>
<dbReference type="PANTHER" id="PTHR11101">
    <property type="entry name" value="PHOSPHATE TRANSPORTER"/>
    <property type="match status" value="1"/>
</dbReference>
<feature type="transmembrane region" description="Helical" evidence="9">
    <location>
        <begin position="164"/>
        <end position="186"/>
    </location>
</feature>
<dbReference type="GO" id="GO:0016020">
    <property type="term" value="C:membrane"/>
    <property type="evidence" value="ECO:0007669"/>
    <property type="project" value="UniProtKB-SubCell"/>
</dbReference>
<gene>
    <name evidence="10" type="ORF">HZS55_07345</name>
</gene>
<feature type="transmembrane region" description="Helical" evidence="9">
    <location>
        <begin position="365"/>
        <end position="386"/>
    </location>
</feature>
<protein>
    <recommendedName>
        <fullName evidence="9">Phosphate transporter</fullName>
    </recommendedName>
</protein>
<dbReference type="KEGG" id="hrr:HZS55_07345"/>
<evidence type="ECO:0000256" key="1">
    <source>
        <dbReference type="ARBA" id="ARBA00001981"/>
    </source>
</evidence>
<keyword evidence="4 9" id="KW-0813">Transport</keyword>
<sequence>MASLAILVVAALASLFMAWAIGAGSSGSTPFAPAVGANAISVMRAGFVVGILGLAGAVFQGANVTEAVGQELIRGVTLSPTAAVVGLLTAATLVAIGVFAGYPIATAFTVTGAVVGVGLALGGDPAWAKYRQIAALWLAVPFVGGGIAYATARLLRSEGVPERLAVPALAGVVGIILANVEFVFLGPPGEQASVVSSAVAAIGGPSLAVGATVSLLVAACTAFALWWDVREDSQRGQRHFLLVLGGLVAFSAGGSQVGLAIGPLVPLLDPFDLPIVAVLLGGGLGLLIGSWTGAPRMIKAISQDYSSLGPRRSIAALIPSFAIAQTAVFFGIPVSFNEIIVSAIIGSGYAAGNNAVSREKMAKTVAAWVGSLALALGVSYGAFVAVDIVL</sequence>
<keyword evidence="6 9" id="KW-0812">Transmembrane</keyword>
<proteinExistence type="inferred from homology"/>
<keyword evidence="7 9" id="KW-1133">Transmembrane helix</keyword>
<feature type="transmembrane region" description="Helical" evidence="9">
    <location>
        <begin position="239"/>
        <end position="261"/>
    </location>
</feature>
<keyword evidence="11" id="KW-1185">Reference proteome</keyword>
<feature type="transmembrane region" description="Helical" evidence="9">
    <location>
        <begin position="36"/>
        <end position="59"/>
    </location>
</feature>
<evidence type="ECO:0000256" key="6">
    <source>
        <dbReference type="ARBA" id="ARBA00022692"/>
    </source>
</evidence>
<evidence type="ECO:0000256" key="7">
    <source>
        <dbReference type="ARBA" id="ARBA00022989"/>
    </source>
</evidence>
<comment type="function">
    <text evidence="1">Potential transporter for phosphate.</text>
</comment>
<evidence type="ECO:0000256" key="4">
    <source>
        <dbReference type="ARBA" id="ARBA00022448"/>
    </source>
</evidence>
<organism evidence="10 11">
    <name type="scientific">Halosimplex rubrum</name>
    <dbReference type="NCBI Taxonomy" id="869889"/>
    <lineage>
        <taxon>Archaea</taxon>
        <taxon>Methanobacteriati</taxon>
        <taxon>Methanobacteriota</taxon>
        <taxon>Stenosarchaea group</taxon>
        <taxon>Halobacteria</taxon>
        <taxon>Halobacteriales</taxon>
        <taxon>Haloarculaceae</taxon>
        <taxon>Halosimplex</taxon>
    </lineage>
</organism>
<evidence type="ECO:0000256" key="3">
    <source>
        <dbReference type="ARBA" id="ARBA00009916"/>
    </source>
</evidence>
<dbReference type="RefSeq" id="WP_179911050.1">
    <property type="nucleotide sequence ID" value="NZ_CP058910.1"/>
</dbReference>
<dbReference type="PANTHER" id="PTHR11101:SF80">
    <property type="entry name" value="PHOSPHATE TRANSPORTER"/>
    <property type="match status" value="1"/>
</dbReference>
<evidence type="ECO:0000313" key="11">
    <source>
        <dbReference type="Proteomes" id="UP000509667"/>
    </source>
</evidence>
<feature type="transmembrane region" description="Helical" evidence="9">
    <location>
        <begin position="206"/>
        <end position="227"/>
    </location>
</feature>
<reference evidence="10 11" key="1">
    <citation type="submission" date="2020-07" db="EMBL/GenBank/DDBJ databases">
        <title>Halosimplex pelagicum sp. nov. and Halosimplex rubrum sp. nov., isolated from salted brown alga Laminaria, and emended description of the genus Halosimplex.</title>
        <authorList>
            <person name="Cui H."/>
        </authorList>
    </citation>
    <scope>NUCLEOTIDE SEQUENCE [LARGE SCALE GENOMIC DNA]</scope>
    <source>
        <strain evidence="10 11">R27</strain>
    </source>
</reference>
<dbReference type="AlphaFoldDB" id="A0A7D5P8R9"/>
<dbReference type="Pfam" id="PF01384">
    <property type="entry name" value="PHO4"/>
    <property type="match status" value="1"/>
</dbReference>
<evidence type="ECO:0000256" key="2">
    <source>
        <dbReference type="ARBA" id="ARBA00004141"/>
    </source>
</evidence>
<accession>A0A7D5P8R9</accession>
<comment type="subcellular location">
    <subcellularLocation>
        <location evidence="2 9">Membrane</location>
        <topology evidence="2 9">Multi-pass membrane protein</topology>
    </subcellularLocation>
</comment>
<keyword evidence="8 9" id="KW-0472">Membrane</keyword>
<dbReference type="GO" id="GO:0005315">
    <property type="term" value="F:phosphate transmembrane transporter activity"/>
    <property type="evidence" value="ECO:0007669"/>
    <property type="project" value="InterPro"/>
</dbReference>
<keyword evidence="5 9" id="KW-0592">Phosphate transport</keyword>
<dbReference type="Proteomes" id="UP000509667">
    <property type="component" value="Chromosome"/>
</dbReference>